<evidence type="ECO:0000313" key="6">
    <source>
        <dbReference type="Proteomes" id="UP000198748"/>
    </source>
</evidence>
<organism evidence="5 6">
    <name type="scientific">Dyadobacter soli</name>
    <dbReference type="NCBI Taxonomy" id="659014"/>
    <lineage>
        <taxon>Bacteria</taxon>
        <taxon>Pseudomonadati</taxon>
        <taxon>Bacteroidota</taxon>
        <taxon>Cytophagia</taxon>
        <taxon>Cytophagales</taxon>
        <taxon>Spirosomataceae</taxon>
        <taxon>Dyadobacter</taxon>
    </lineage>
</organism>
<gene>
    <name evidence="5" type="ORF">SAMN04487996_110242</name>
</gene>
<evidence type="ECO:0000256" key="2">
    <source>
        <dbReference type="ARBA" id="ARBA00022448"/>
    </source>
</evidence>
<name>A0A1G7KWJ2_9BACT</name>
<dbReference type="Gene3D" id="2.40.30.170">
    <property type="match status" value="1"/>
</dbReference>
<dbReference type="PANTHER" id="PTHR30097">
    <property type="entry name" value="CATION EFFLUX SYSTEM PROTEIN CUSB"/>
    <property type="match status" value="1"/>
</dbReference>
<keyword evidence="2" id="KW-0813">Transport</keyword>
<dbReference type="GO" id="GO:0030313">
    <property type="term" value="C:cell envelope"/>
    <property type="evidence" value="ECO:0007669"/>
    <property type="project" value="TreeGrafter"/>
</dbReference>
<dbReference type="GO" id="GO:0016020">
    <property type="term" value="C:membrane"/>
    <property type="evidence" value="ECO:0007669"/>
    <property type="project" value="InterPro"/>
</dbReference>
<dbReference type="Proteomes" id="UP000198748">
    <property type="component" value="Unassembled WGS sequence"/>
</dbReference>
<dbReference type="InterPro" id="IPR006143">
    <property type="entry name" value="RND_pump_MFP"/>
</dbReference>
<dbReference type="InterPro" id="IPR058792">
    <property type="entry name" value="Beta-barrel_RND_2"/>
</dbReference>
<dbReference type="EMBL" id="FNAN01000010">
    <property type="protein sequence ID" value="SDF41565.1"/>
    <property type="molecule type" value="Genomic_DNA"/>
</dbReference>
<dbReference type="AlphaFoldDB" id="A0A1G7KWJ2"/>
<evidence type="ECO:0000313" key="5">
    <source>
        <dbReference type="EMBL" id="SDF41565.1"/>
    </source>
</evidence>
<dbReference type="SUPFAM" id="SSF111369">
    <property type="entry name" value="HlyD-like secretion proteins"/>
    <property type="match status" value="1"/>
</dbReference>
<evidence type="ECO:0000256" key="3">
    <source>
        <dbReference type="SAM" id="MobiDB-lite"/>
    </source>
</evidence>
<dbReference type="InterPro" id="IPR051909">
    <property type="entry name" value="MFP_Cation_Efflux"/>
</dbReference>
<dbReference type="PANTHER" id="PTHR30097:SF4">
    <property type="entry name" value="SLR6042 PROTEIN"/>
    <property type="match status" value="1"/>
</dbReference>
<dbReference type="STRING" id="659014.SAMN04487996_110242"/>
<keyword evidence="6" id="KW-1185">Reference proteome</keyword>
<comment type="similarity">
    <text evidence="1">Belongs to the membrane fusion protein (MFP) (TC 8.A.1) family.</text>
</comment>
<dbReference type="Pfam" id="PF25954">
    <property type="entry name" value="Beta-barrel_RND_2"/>
    <property type="match status" value="1"/>
</dbReference>
<dbReference type="RefSeq" id="WP_090153016.1">
    <property type="nucleotide sequence ID" value="NZ_FNAN01000010.1"/>
</dbReference>
<dbReference type="NCBIfam" id="TIGR01730">
    <property type="entry name" value="RND_mfp"/>
    <property type="match status" value="1"/>
</dbReference>
<dbReference type="GO" id="GO:0022857">
    <property type="term" value="F:transmembrane transporter activity"/>
    <property type="evidence" value="ECO:0007669"/>
    <property type="project" value="InterPro"/>
</dbReference>
<feature type="compositionally biased region" description="Polar residues" evidence="3">
    <location>
        <begin position="29"/>
        <end position="42"/>
    </location>
</feature>
<evidence type="ECO:0000259" key="4">
    <source>
        <dbReference type="Pfam" id="PF25954"/>
    </source>
</evidence>
<evidence type="ECO:0000256" key="1">
    <source>
        <dbReference type="ARBA" id="ARBA00009477"/>
    </source>
</evidence>
<reference evidence="6" key="1">
    <citation type="submission" date="2016-10" db="EMBL/GenBank/DDBJ databases">
        <authorList>
            <person name="Varghese N."/>
            <person name="Submissions S."/>
        </authorList>
    </citation>
    <scope>NUCLEOTIDE SEQUENCE [LARGE SCALE GENOMIC DNA]</scope>
    <source>
        <strain evidence="6">DSM 25329</strain>
    </source>
</reference>
<protein>
    <submittedName>
        <fullName evidence="5">Membrane fusion protein, cobalt-zinc-cadmium efflux system</fullName>
    </submittedName>
</protein>
<dbReference type="GO" id="GO:0060003">
    <property type="term" value="P:copper ion export"/>
    <property type="evidence" value="ECO:0007669"/>
    <property type="project" value="TreeGrafter"/>
</dbReference>
<dbReference type="Gene3D" id="2.40.420.20">
    <property type="match status" value="1"/>
</dbReference>
<sequence>MKTYILISVAFWACLSCSTPDREQDAGRTGNTQASAGTATENSGNAVMRQVSFDPQQIRNVGIEVGKPVLKNVSETLMLQGKIDVPPQSTVSLSFPLGGYLKSTKMLPGMRVRKGQVLAELEDMQFIQLQQDYLTARAKFELAESEYARQKDLNLSKAASDKVYQQAKAEMETQRILMNALARKLEVIGIAPRHLNAENISKTVSVLAPIDGFISKVNVNVGKYTAPTDMLFELVDPRDIHLSLNVFEKDLSALSVGQRVTAYSNADPSKKFTAEIILIGKSLTDDRMAEVHCHFERYNAALVPGMFMNGEVSIERKKALAVPEDAVVRWENKSFVFIQRDSGNFEMVEIEPGTVRNGFQQIGGAEIGAESNIVIRNAYALLMKMKNTEEGG</sequence>
<dbReference type="GO" id="GO:0015679">
    <property type="term" value="P:plasma membrane copper ion transport"/>
    <property type="evidence" value="ECO:0007669"/>
    <property type="project" value="TreeGrafter"/>
</dbReference>
<dbReference type="Gene3D" id="2.40.50.100">
    <property type="match status" value="1"/>
</dbReference>
<accession>A0A1G7KWJ2</accession>
<feature type="region of interest" description="Disordered" evidence="3">
    <location>
        <begin position="20"/>
        <end position="42"/>
    </location>
</feature>
<proteinExistence type="inferred from homology"/>
<feature type="domain" description="CusB-like beta-barrel" evidence="4">
    <location>
        <begin position="242"/>
        <end position="312"/>
    </location>
</feature>
<dbReference type="OrthoDB" id="9814657at2"/>